<dbReference type="PROSITE" id="PS51257">
    <property type="entry name" value="PROKAR_LIPOPROTEIN"/>
    <property type="match status" value="1"/>
</dbReference>
<accession>A0AAD9L028</accession>
<organism evidence="2 3">
    <name type="scientific">Ridgeia piscesae</name>
    <name type="common">Tubeworm</name>
    <dbReference type="NCBI Taxonomy" id="27915"/>
    <lineage>
        <taxon>Eukaryota</taxon>
        <taxon>Metazoa</taxon>
        <taxon>Spiralia</taxon>
        <taxon>Lophotrochozoa</taxon>
        <taxon>Annelida</taxon>
        <taxon>Polychaeta</taxon>
        <taxon>Sedentaria</taxon>
        <taxon>Canalipalpata</taxon>
        <taxon>Sabellida</taxon>
        <taxon>Siboglinidae</taxon>
        <taxon>Ridgeia</taxon>
    </lineage>
</organism>
<evidence type="ECO:0000313" key="3">
    <source>
        <dbReference type="Proteomes" id="UP001209878"/>
    </source>
</evidence>
<feature type="region of interest" description="Disordered" evidence="1">
    <location>
        <begin position="73"/>
        <end position="101"/>
    </location>
</feature>
<dbReference type="EMBL" id="JAODUO010000423">
    <property type="protein sequence ID" value="KAK2180859.1"/>
    <property type="molecule type" value="Genomic_DNA"/>
</dbReference>
<proteinExistence type="predicted"/>
<feature type="compositionally biased region" description="Basic residues" evidence="1">
    <location>
        <begin position="73"/>
        <end position="84"/>
    </location>
</feature>
<sequence>MYQRTRPKRHSNRRFASLFLVPVISTTSCRVTDRVVIIQNIQIVAACHTLVLRIHSPLRGASNNPFVDVLFHEKRKSPSNRHRSPVANQNGSSISRRHRSS</sequence>
<gene>
    <name evidence="2" type="ORF">NP493_424g02055</name>
</gene>
<protein>
    <submittedName>
        <fullName evidence="2">Uncharacterized protein</fullName>
    </submittedName>
</protein>
<name>A0AAD9L028_RIDPI</name>
<reference evidence="2" key="1">
    <citation type="journal article" date="2023" name="Mol. Biol. Evol.">
        <title>Third-Generation Sequencing Reveals the Adaptive Role of the Epigenome in Three Deep-Sea Polychaetes.</title>
        <authorList>
            <person name="Perez M."/>
            <person name="Aroh O."/>
            <person name="Sun Y."/>
            <person name="Lan Y."/>
            <person name="Juniper S.K."/>
            <person name="Young C.R."/>
            <person name="Angers B."/>
            <person name="Qian P.Y."/>
        </authorList>
    </citation>
    <scope>NUCLEOTIDE SEQUENCE</scope>
    <source>
        <strain evidence="2">R07B-5</strain>
    </source>
</reference>
<evidence type="ECO:0000256" key="1">
    <source>
        <dbReference type="SAM" id="MobiDB-lite"/>
    </source>
</evidence>
<dbReference type="AlphaFoldDB" id="A0AAD9L028"/>
<keyword evidence="3" id="KW-1185">Reference proteome</keyword>
<dbReference type="Proteomes" id="UP001209878">
    <property type="component" value="Unassembled WGS sequence"/>
</dbReference>
<evidence type="ECO:0000313" key="2">
    <source>
        <dbReference type="EMBL" id="KAK2180859.1"/>
    </source>
</evidence>
<comment type="caution">
    <text evidence="2">The sequence shown here is derived from an EMBL/GenBank/DDBJ whole genome shotgun (WGS) entry which is preliminary data.</text>
</comment>